<reference evidence="3 4" key="1">
    <citation type="submission" date="2016-11" db="EMBL/GenBank/DDBJ databases">
        <authorList>
            <person name="Jaros S."/>
            <person name="Januszkiewicz K."/>
            <person name="Wedrychowicz H."/>
        </authorList>
    </citation>
    <scope>NUCLEOTIDE SEQUENCE [LARGE SCALE GENOMIC DNA]</scope>
    <source>
        <strain evidence="3 4">DSM 45627</strain>
    </source>
</reference>
<organism evidence="3 4">
    <name type="scientific">Jatrophihabitans endophyticus</name>
    <dbReference type="NCBI Taxonomy" id="1206085"/>
    <lineage>
        <taxon>Bacteria</taxon>
        <taxon>Bacillati</taxon>
        <taxon>Actinomycetota</taxon>
        <taxon>Actinomycetes</taxon>
        <taxon>Jatrophihabitantales</taxon>
        <taxon>Jatrophihabitantaceae</taxon>
        <taxon>Jatrophihabitans</taxon>
    </lineage>
</organism>
<dbReference type="Gene3D" id="1.40.20.10">
    <property type="entry name" value="CHAD domain"/>
    <property type="match status" value="1"/>
</dbReference>
<dbReference type="Proteomes" id="UP000186132">
    <property type="component" value="Unassembled WGS sequence"/>
</dbReference>
<evidence type="ECO:0000259" key="2">
    <source>
        <dbReference type="PROSITE" id="PS51708"/>
    </source>
</evidence>
<proteinExistence type="predicted"/>
<name>A0A1M5D6P1_9ACTN</name>
<feature type="domain" description="CHAD" evidence="2">
    <location>
        <begin position="231"/>
        <end position="513"/>
    </location>
</feature>
<sequence>MMSADRAEPTGRPDRSGRQVLTVGASGDAGAVFAALSAAYTVHAEPASTLRWTWLDTADWRLHRAGVALREERRGRGRDLVLDRPGRPAEAASCLGIRWPARLDRVSPSPVRDAIAPTVGVRALLPVAEVETRHVLLHLRDDAGKTRVRVSVDQQRLLSPRRAALPLHVVVRPLRGYDGDARRCVELLADAMGAEPTELSATAAALAAAGHLPDTVLGGGIDAAPAALEPTAPAVRVVAAALLADVAVVDGTREGAIADHDTEFLHDLRSAVRATRALLAVAGHLLHGRSAVRVERDLAWLEEMTAPLRAVDIALLGLAEGSGDTAIDGLAADAIEPLREELRRRRQRELRRMRATLRASRAPAAFTAWRRDLTTMLDADVIGPAAIEAATALADAAFDALAGASPAVGEGGSDGLAPAVASLRAVLAAFVPLYRSPVEQLRRDLDELYETLRRREGVRITHMHVHDAAHAGAMPVPAVLAAGAIVDRLRREEAALDERVRDAHRDAVRPRSRRRLATEVTSR</sequence>
<dbReference type="Pfam" id="PF05235">
    <property type="entry name" value="CHAD"/>
    <property type="match status" value="1"/>
</dbReference>
<accession>A0A1M5D6P1</accession>
<dbReference type="STRING" id="1206085.SAMN05443575_0469"/>
<dbReference type="EMBL" id="FQVU01000001">
    <property type="protein sequence ID" value="SHF62537.1"/>
    <property type="molecule type" value="Genomic_DNA"/>
</dbReference>
<dbReference type="AlphaFoldDB" id="A0A1M5D6P1"/>
<dbReference type="SMART" id="SM00880">
    <property type="entry name" value="CHAD"/>
    <property type="match status" value="1"/>
</dbReference>
<protein>
    <submittedName>
        <fullName evidence="3">CHAD domain-containing protein</fullName>
    </submittedName>
</protein>
<dbReference type="InterPro" id="IPR038186">
    <property type="entry name" value="CHAD_dom_sf"/>
</dbReference>
<feature type="compositionally biased region" description="Basic and acidic residues" evidence="1">
    <location>
        <begin position="499"/>
        <end position="509"/>
    </location>
</feature>
<dbReference type="PROSITE" id="PS51708">
    <property type="entry name" value="CHAD"/>
    <property type="match status" value="1"/>
</dbReference>
<keyword evidence="4" id="KW-1185">Reference proteome</keyword>
<dbReference type="InterPro" id="IPR033469">
    <property type="entry name" value="CYTH-like_dom_sf"/>
</dbReference>
<dbReference type="SUPFAM" id="SSF55154">
    <property type="entry name" value="CYTH-like phosphatases"/>
    <property type="match status" value="1"/>
</dbReference>
<feature type="region of interest" description="Disordered" evidence="1">
    <location>
        <begin position="499"/>
        <end position="523"/>
    </location>
</feature>
<gene>
    <name evidence="3" type="ORF">SAMN05443575_0469</name>
</gene>
<evidence type="ECO:0000313" key="4">
    <source>
        <dbReference type="Proteomes" id="UP000186132"/>
    </source>
</evidence>
<evidence type="ECO:0000256" key="1">
    <source>
        <dbReference type="SAM" id="MobiDB-lite"/>
    </source>
</evidence>
<dbReference type="InterPro" id="IPR007899">
    <property type="entry name" value="CHAD_dom"/>
</dbReference>
<evidence type="ECO:0000313" key="3">
    <source>
        <dbReference type="EMBL" id="SHF62537.1"/>
    </source>
</evidence>